<reference evidence="10" key="2">
    <citation type="journal article" date="2024" name="Plant">
        <title>Genomic evolution and insights into agronomic trait innovations of Sesamum species.</title>
        <authorList>
            <person name="Miao H."/>
            <person name="Wang L."/>
            <person name="Qu L."/>
            <person name="Liu H."/>
            <person name="Sun Y."/>
            <person name="Le M."/>
            <person name="Wang Q."/>
            <person name="Wei S."/>
            <person name="Zheng Y."/>
            <person name="Lin W."/>
            <person name="Duan Y."/>
            <person name="Cao H."/>
            <person name="Xiong S."/>
            <person name="Wang X."/>
            <person name="Wei L."/>
            <person name="Li C."/>
            <person name="Ma Q."/>
            <person name="Ju M."/>
            <person name="Zhao R."/>
            <person name="Li G."/>
            <person name="Mu C."/>
            <person name="Tian Q."/>
            <person name="Mei H."/>
            <person name="Zhang T."/>
            <person name="Gao T."/>
            <person name="Zhang H."/>
        </authorList>
    </citation>
    <scope>NUCLEOTIDE SEQUENCE</scope>
    <source>
        <strain evidence="10">G01</strain>
    </source>
</reference>
<dbReference type="AlphaFoldDB" id="A0AAW2PG72"/>
<feature type="transmembrane region" description="Helical" evidence="8">
    <location>
        <begin position="248"/>
        <end position="270"/>
    </location>
</feature>
<keyword evidence="6 8" id="KW-0472">Membrane</keyword>
<evidence type="ECO:0000256" key="4">
    <source>
        <dbReference type="ARBA" id="ARBA00022692"/>
    </source>
</evidence>
<dbReference type="SMART" id="SM00563">
    <property type="entry name" value="PlsC"/>
    <property type="match status" value="1"/>
</dbReference>
<dbReference type="GO" id="GO:0016020">
    <property type="term" value="C:membrane"/>
    <property type="evidence" value="ECO:0007669"/>
    <property type="project" value="UniProtKB-SubCell"/>
</dbReference>
<feature type="domain" description="Phospholipid/glycerol acyltransferase" evidence="9">
    <location>
        <begin position="313"/>
        <end position="414"/>
    </location>
</feature>
<dbReference type="EMBL" id="JACGWK010000005">
    <property type="protein sequence ID" value="KAL0353963.1"/>
    <property type="molecule type" value="Genomic_DNA"/>
</dbReference>
<protein>
    <submittedName>
        <fullName evidence="10">Glycerol-3-phosphate acyltransferase 1</fullName>
    </submittedName>
</protein>
<evidence type="ECO:0000313" key="10">
    <source>
        <dbReference type="EMBL" id="KAL0353963.1"/>
    </source>
</evidence>
<keyword evidence="5 8" id="KW-1133">Transmembrane helix</keyword>
<dbReference type="CDD" id="cd06551">
    <property type="entry name" value="LPLAT"/>
    <property type="match status" value="1"/>
</dbReference>
<evidence type="ECO:0000256" key="2">
    <source>
        <dbReference type="ARBA" id="ARBA00007937"/>
    </source>
</evidence>
<evidence type="ECO:0000256" key="3">
    <source>
        <dbReference type="ARBA" id="ARBA00022679"/>
    </source>
</evidence>
<organism evidence="10">
    <name type="scientific">Sesamum angustifolium</name>
    <dbReference type="NCBI Taxonomy" id="2727405"/>
    <lineage>
        <taxon>Eukaryota</taxon>
        <taxon>Viridiplantae</taxon>
        <taxon>Streptophyta</taxon>
        <taxon>Embryophyta</taxon>
        <taxon>Tracheophyta</taxon>
        <taxon>Spermatophyta</taxon>
        <taxon>Magnoliopsida</taxon>
        <taxon>eudicotyledons</taxon>
        <taxon>Gunneridae</taxon>
        <taxon>Pentapetalae</taxon>
        <taxon>asterids</taxon>
        <taxon>lamiids</taxon>
        <taxon>Lamiales</taxon>
        <taxon>Pedaliaceae</taxon>
        <taxon>Sesamum</taxon>
    </lineage>
</organism>
<dbReference type="Pfam" id="PF23270">
    <property type="entry name" value="HAD_RAM2_N"/>
    <property type="match status" value="1"/>
</dbReference>
<evidence type="ECO:0000256" key="5">
    <source>
        <dbReference type="ARBA" id="ARBA00022989"/>
    </source>
</evidence>
<comment type="subcellular location">
    <subcellularLocation>
        <location evidence="1">Membrane</location>
        <topology evidence="1">Multi-pass membrane protein</topology>
    </subcellularLocation>
</comment>
<sequence>MTASVRTMEFPMVLLRLADWFLYQFLANSCYRAAMKIKNHGFSFFLKNPSIRSSSASSHQFPLYPSLTKCNLHGRKYQTLVCDIHGCLLRSHSFFPYFMLVAFEGGSIFRAFLLLLSCPFLLILDYELKLRAMIFLTFCGLRLKDMETGSKVVFTSVPRVMVEGFLKEYMSVDSVVGTELHTKGKFFTGLVSSSGLLVKHRALKELLVKKDQILEAYVVSKEEAKSNPSLVMPRDKYPKPLVFHDGRLAFLPTPFATLSMFMWLPIGILLAVFRLFVGICLPYNLAILLGIASGVNLKVKGRPPLKSENCKGVLYVCTHRTLLDPVFLSTSLGKPLTAVTYSLSKMSEILAPIKTVRLTRDRKRDGETMQKLLSEGDLVVCPEGTTCREPYLLRFSSLFAELADEIVPVAMNTNVTMFYGTTASGLKCLDPIFFLMNPRPSYSVEILGKVPRELTCAGGKSSYEVANYIQKELGMALGFECTSLTRRDKYLMLAGNEGVVQEKR</sequence>
<dbReference type="GO" id="GO:0016791">
    <property type="term" value="F:phosphatase activity"/>
    <property type="evidence" value="ECO:0007669"/>
    <property type="project" value="TreeGrafter"/>
</dbReference>
<comment type="similarity">
    <text evidence="2">Belongs to the GPAT/DAPAT family.</text>
</comment>
<evidence type="ECO:0000256" key="7">
    <source>
        <dbReference type="ARBA" id="ARBA00023315"/>
    </source>
</evidence>
<dbReference type="PANTHER" id="PTHR15486:SF0">
    <property type="entry name" value="GLYCEROL-3-PHOSPHATE ACYLTRANSFERASE 1"/>
    <property type="match status" value="1"/>
</dbReference>
<dbReference type="InterPro" id="IPR056462">
    <property type="entry name" value="HAD_RAM2/GPAT1-8"/>
</dbReference>
<dbReference type="GO" id="GO:0090447">
    <property type="term" value="F:glycerol-3-phosphate 2-O-acyltransferase activity"/>
    <property type="evidence" value="ECO:0007669"/>
    <property type="project" value="TreeGrafter"/>
</dbReference>
<dbReference type="SUPFAM" id="SSF69593">
    <property type="entry name" value="Glycerol-3-phosphate (1)-acyltransferase"/>
    <property type="match status" value="1"/>
</dbReference>
<evidence type="ECO:0000256" key="8">
    <source>
        <dbReference type="SAM" id="Phobius"/>
    </source>
</evidence>
<keyword evidence="7 10" id="KW-0012">Acyltransferase</keyword>
<keyword evidence="3" id="KW-0808">Transferase</keyword>
<evidence type="ECO:0000256" key="1">
    <source>
        <dbReference type="ARBA" id="ARBA00004141"/>
    </source>
</evidence>
<dbReference type="PANTHER" id="PTHR15486">
    <property type="entry name" value="ANCIENT UBIQUITOUS PROTEIN"/>
    <property type="match status" value="1"/>
</dbReference>
<dbReference type="Pfam" id="PF01553">
    <property type="entry name" value="Acyltransferase"/>
    <property type="match status" value="1"/>
</dbReference>
<accession>A0AAW2PG72</accession>
<gene>
    <name evidence="10" type="ORF">Sangu_0977600</name>
</gene>
<comment type="caution">
    <text evidence="10">The sequence shown here is derived from an EMBL/GenBank/DDBJ whole genome shotgun (WGS) entry which is preliminary data.</text>
</comment>
<keyword evidence="4 8" id="KW-0812">Transmembrane</keyword>
<dbReference type="GO" id="GO:0010143">
    <property type="term" value="P:cutin biosynthetic process"/>
    <property type="evidence" value="ECO:0007669"/>
    <property type="project" value="TreeGrafter"/>
</dbReference>
<proteinExistence type="inferred from homology"/>
<feature type="transmembrane region" description="Helical" evidence="8">
    <location>
        <begin position="276"/>
        <end position="297"/>
    </location>
</feature>
<feature type="transmembrane region" description="Helical" evidence="8">
    <location>
        <begin position="97"/>
        <end position="124"/>
    </location>
</feature>
<evidence type="ECO:0000259" key="9">
    <source>
        <dbReference type="SMART" id="SM00563"/>
    </source>
</evidence>
<evidence type="ECO:0000256" key="6">
    <source>
        <dbReference type="ARBA" id="ARBA00023136"/>
    </source>
</evidence>
<dbReference type="InterPro" id="IPR002123">
    <property type="entry name" value="Plipid/glycerol_acylTrfase"/>
</dbReference>
<reference evidence="10" key="1">
    <citation type="submission" date="2020-06" db="EMBL/GenBank/DDBJ databases">
        <authorList>
            <person name="Li T."/>
            <person name="Hu X."/>
            <person name="Zhang T."/>
            <person name="Song X."/>
            <person name="Zhang H."/>
            <person name="Dai N."/>
            <person name="Sheng W."/>
            <person name="Hou X."/>
            <person name="Wei L."/>
        </authorList>
    </citation>
    <scope>NUCLEOTIDE SEQUENCE</scope>
    <source>
        <strain evidence="10">G01</strain>
        <tissue evidence="10">Leaf</tissue>
    </source>
</reference>
<name>A0AAW2PG72_9LAMI</name>